<dbReference type="CDD" id="cd06173">
    <property type="entry name" value="MFS_MefA_like"/>
    <property type="match status" value="1"/>
</dbReference>
<evidence type="ECO:0000313" key="10">
    <source>
        <dbReference type="Proteomes" id="UP000617979"/>
    </source>
</evidence>
<accession>A0ABQ1H6Q7</accession>
<name>A0ABQ1H6Q7_9BACL</name>
<feature type="transmembrane region" description="Helical" evidence="7">
    <location>
        <begin position="253"/>
        <end position="272"/>
    </location>
</feature>
<keyword evidence="4 7" id="KW-0812">Transmembrane</keyword>
<dbReference type="PROSITE" id="PS50850">
    <property type="entry name" value="MFS"/>
    <property type="match status" value="1"/>
</dbReference>
<feature type="transmembrane region" description="Helical" evidence="7">
    <location>
        <begin position="293"/>
        <end position="322"/>
    </location>
</feature>
<dbReference type="SUPFAM" id="SSF103473">
    <property type="entry name" value="MFS general substrate transporter"/>
    <property type="match status" value="1"/>
</dbReference>
<dbReference type="InterPro" id="IPR022324">
    <property type="entry name" value="Bacilysin_exporter_BacE_put"/>
</dbReference>
<keyword evidence="5 7" id="KW-1133">Transmembrane helix</keyword>
<evidence type="ECO:0000256" key="7">
    <source>
        <dbReference type="SAM" id="Phobius"/>
    </source>
</evidence>
<feature type="transmembrane region" description="Helical" evidence="7">
    <location>
        <begin position="210"/>
        <end position="233"/>
    </location>
</feature>
<feature type="transmembrane region" description="Helical" evidence="7">
    <location>
        <begin position="75"/>
        <end position="95"/>
    </location>
</feature>
<dbReference type="Gene3D" id="1.20.1250.20">
    <property type="entry name" value="MFS general substrate transporter like domains"/>
    <property type="match status" value="1"/>
</dbReference>
<evidence type="ECO:0000256" key="3">
    <source>
        <dbReference type="ARBA" id="ARBA00022475"/>
    </source>
</evidence>
<reference evidence="10" key="1">
    <citation type="journal article" date="2019" name="Int. J. Syst. Evol. Microbiol.">
        <title>The Global Catalogue of Microorganisms (GCM) 10K type strain sequencing project: providing services to taxonomists for standard genome sequencing and annotation.</title>
        <authorList>
            <consortium name="The Broad Institute Genomics Platform"/>
            <consortium name="The Broad Institute Genome Sequencing Center for Infectious Disease"/>
            <person name="Wu L."/>
            <person name="Ma J."/>
        </authorList>
    </citation>
    <scope>NUCLEOTIDE SEQUENCE [LARGE SCALE GENOMIC DNA]</scope>
    <source>
        <strain evidence="10">CGMCC 1.12404</strain>
    </source>
</reference>
<dbReference type="Proteomes" id="UP000617979">
    <property type="component" value="Unassembled WGS sequence"/>
</dbReference>
<feature type="transmembrane region" description="Helical" evidence="7">
    <location>
        <begin position="101"/>
        <end position="119"/>
    </location>
</feature>
<dbReference type="RefSeq" id="WP_188433862.1">
    <property type="nucleotide sequence ID" value="NZ_BMEX01000044.1"/>
</dbReference>
<dbReference type="Pfam" id="PF05977">
    <property type="entry name" value="MFS_3"/>
    <property type="match status" value="1"/>
</dbReference>
<comment type="subcellular location">
    <subcellularLocation>
        <location evidence="1">Cell membrane</location>
        <topology evidence="1">Multi-pass membrane protein</topology>
    </subcellularLocation>
</comment>
<feature type="transmembrane region" description="Helical" evidence="7">
    <location>
        <begin position="170"/>
        <end position="189"/>
    </location>
</feature>
<dbReference type="InterPro" id="IPR036259">
    <property type="entry name" value="MFS_trans_sf"/>
</dbReference>
<dbReference type="PANTHER" id="PTHR23513:SF11">
    <property type="entry name" value="STAPHYLOFERRIN A TRANSPORTER"/>
    <property type="match status" value="1"/>
</dbReference>
<evidence type="ECO:0000313" key="9">
    <source>
        <dbReference type="EMBL" id="GGA59279.1"/>
    </source>
</evidence>
<evidence type="ECO:0000259" key="8">
    <source>
        <dbReference type="PROSITE" id="PS50850"/>
    </source>
</evidence>
<keyword evidence="3" id="KW-1003">Cell membrane</keyword>
<feature type="transmembrane region" description="Helical" evidence="7">
    <location>
        <begin position="372"/>
        <end position="391"/>
    </location>
</feature>
<keyword evidence="10" id="KW-1185">Reference proteome</keyword>
<feature type="transmembrane region" description="Helical" evidence="7">
    <location>
        <begin position="12"/>
        <end position="37"/>
    </location>
</feature>
<dbReference type="EMBL" id="BMEX01000044">
    <property type="protein sequence ID" value="GGA59279.1"/>
    <property type="molecule type" value="Genomic_DNA"/>
</dbReference>
<dbReference type="PANTHER" id="PTHR23513">
    <property type="entry name" value="INTEGRAL MEMBRANE EFFLUX PROTEIN-RELATED"/>
    <property type="match status" value="1"/>
</dbReference>
<comment type="caution">
    <text evidence="9">The sequence shown here is derived from an EMBL/GenBank/DDBJ whole genome shotgun (WGS) entry which is preliminary data.</text>
</comment>
<evidence type="ECO:0000256" key="2">
    <source>
        <dbReference type="ARBA" id="ARBA00022448"/>
    </source>
</evidence>
<dbReference type="PRINTS" id="PR01988">
    <property type="entry name" value="EXPORTERBACE"/>
</dbReference>
<dbReference type="InterPro" id="IPR020846">
    <property type="entry name" value="MFS_dom"/>
</dbReference>
<sequence>MTAQKLWNKNFLLLWLGHAQSGIGNALYIVALSYLILDLTGSPKFTAITMAAAAAPYILSPLAGTIVDRIHMKRYLVIGDFVRGSLMLIICLFGAYGTLNVLMIVGVALLLGFVGLIYRPSFAVLLPRLVPQSDVGRANALNGLTGQISNLLGFSFGGVLVAWMGPISAIFINGVTFCMMAFLLMLIQFPNIHRKSSSNINVWAEVREGFQFLLSSKILFMIPIIFFFMNISYSPLEILMPLKMKALGKGPEGYGIFFAILFIGAIMVSAWISKFGKNLNTRLNTTIGLSVMALALGGVAASPNFFVCCVSSLVFGAGTSLVSTSNVTYVQTEVDESFRGRIFGIFGTVEQVGMPASLALIGFFVDIVKPEVILYTMTLLLVVVSSVWFVVNKQSANSKSLDLS</sequence>
<keyword evidence="2" id="KW-0813">Transport</keyword>
<feature type="transmembrane region" description="Helical" evidence="7">
    <location>
        <begin position="342"/>
        <end position="365"/>
    </location>
</feature>
<protein>
    <submittedName>
        <fullName evidence="9">Permease</fullName>
    </submittedName>
</protein>
<evidence type="ECO:0000256" key="4">
    <source>
        <dbReference type="ARBA" id="ARBA00022692"/>
    </source>
</evidence>
<evidence type="ECO:0000256" key="1">
    <source>
        <dbReference type="ARBA" id="ARBA00004651"/>
    </source>
</evidence>
<feature type="domain" description="Major facilitator superfamily (MFS) profile" evidence="8">
    <location>
        <begin position="10"/>
        <end position="395"/>
    </location>
</feature>
<organism evidence="9 10">
    <name type="scientific">Kroppenstedtia guangzhouensis</name>
    <dbReference type="NCBI Taxonomy" id="1274356"/>
    <lineage>
        <taxon>Bacteria</taxon>
        <taxon>Bacillati</taxon>
        <taxon>Bacillota</taxon>
        <taxon>Bacilli</taxon>
        <taxon>Bacillales</taxon>
        <taxon>Thermoactinomycetaceae</taxon>
        <taxon>Kroppenstedtia</taxon>
    </lineage>
</organism>
<feature type="transmembrane region" description="Helical" evidence="7">
    <location>
        <begin position="140"/>
        <end position="164"/>
    </location>
</feature>
<feature type="transmembrane region" description="Helical" evidence="7">
    <location>
        <begin position="43"/>
        <end position="63"/>
    </location>
</feature>
<keyword evidence="6 7" id="KW-0472">Membrane</keyword>
<gene>
    <name evidence="9" type="ORF">GCM10007416_35480</name>
</gene>
<evidence type="ECO:0000256" key="6">
    <source>
        <dbReference type="ARBA" id="ARBA00023136"/>
    </source>
</evidence>
<proteinExistence type="predicted"/>
<evidence type="ECO:0000256" key="5">
    <source>
        <dbReference type="ARBA" id="ARBA00022989"/>
    </source>
</evidence>
<dbReference type="InterPro" id="IPR010290">
    <property type="entry name" value="TM_effector"/>
</dbReference>